<keyword evidence="3" id="KW-0276">Fatty acid metabolism</keyword>
<sequence length="1035" mass="115705">MVHWDFWQRLAVPLDAQIVTIIGPNGSGKTTLLDAMRTLLAIKCSGKRDYKRYVRNNREPFAYLRGVVDNPRRPSGGLYPTPFFPIVSEAVTLLCRIKKQGGDWVRHYAILDGDVPLELAEAQAQWLGVHEYRRRLEVAGLTPAVGEVLALEQGDTDKLTEYSPKQLLDLVFQVFGDKDVLDNYQRARDEQRASELELEALTRQEEALEARVETMKTRAGRFLEWGQLNQTIRRLQDEALPVLAYLDGKSALGQTWQNYRAAYGQLSRTRREHHDTLQLVAKLKAAEVAAGEARQAAEQARLQAQEQIMAAKAEHCSVSGQLKERDRLQALPSFEYSADAAALSDKLSGLRSEAYQLKDGLRDLNRQRVDLKNHVEALEIGRGRSPEEVRQFKAALDEANIGHAMLSDIIEVMDAGWQGAVEAMLRPYRHVVLLENPQQKGEAWRLGEKLRFRHFVVPERSSPPPARKGSLLESDPLFRQCTGLAVPAAEQEGNKMRGQMMEQPLLISALLQHAETYHGDSEIVSRTVEGPIHRYTYREAARRSRQLANALAGLGVGHGDTVGTLAWNGYRHYEIYFATSGSGAICHTVNPRLFAEQISYIINHGEDKVLMFDLSFLSVVEQIAAELTTVQHFVLLTDRAHMPRESTLDNLLCYEDLVNSHSDQYQWPDFDENTASSLCYTSGTTGNPKGVLYSHRSTVLHAFASSLPDSLDISAQGAIMPVVPMFHVNGWGLPYSCTMNGAKLVLPGPKMDGVNLYELIETEGVTMAAGVPTIWMMLLQHCQKNHLKIHSLKRVIVGGSAAPESMVDQLAEHGAELRQLWGMTELSPCGTTSTPKFKHNGCDTPTLRGLQTKQGRPIYGVAIRIVDDEGKPLPNDGVAFGNLQVKGSWVLSRYFKRELDDAHTEDGWFNTGDVVTIDRDGYMKITDRTKDVIKSGGEWISSIELENILVGHPAVAEAAAIGVVHPKWDERPLMVVVLKPGASATREELIGFYEGKIAKWWTPDDVVFLEELPHTATGKLQKMKLREMFKDYQWA</sequence>
<evidence type="ECO:0000313" key="8">
    <source>
        <dbReference type="EnsemblMetazoa" id="ACOM024142-PA.1"/>
    </source>
</evidence>
<name>A0A8W7P2A0_ANOCL</name>
<dbReference type="GO" id="GO:0016874">
    <property type="term" value="F:ligase activity"/>
    <property type="evidence" value="ECO:0007669"/>
    <property type="project" value="UniProtKB-KW"/>
</dbReference>
<dbReference type="SUPFAM" id="SSF56801">
    <property type="entry name" value="Acetyl-CoA synthetase-like"/>
    <property type="match status" value="1"/>
</dbReference>
<dbReference type="PROSITE" id="PS00455">
    <property type="entry name" value="AMP_BINDING"/>
    <property type="match status" value="1"/>
</dbReference>
<keyword evidence="4" id="KW-0443">Lipid metabolism</keyword>
<dbReference type="InterPro" id="IPR045851">
    <property type="entry name" value="AMP-bd_C_sf"/>
</dbReference>
<accession>A0A8W7P2A0</accession>
<evidence type="ECO:0000256" key="1">
    <source>
        <dbReference type="ARBA" id="ARBA00006432"/>
    </source>
</evidence>
<keyword evidence="2" id="KW-0436">Ligase</keyword>
<dbReference type="Pfam" id="PF13193">
    <property type="entry name" value="AMP-binding_C"/>
    <property type="match status" value="1"/>
</dbReference>
<feature type="coiled-coil region" evidence="5">
    <location>
        <begin position="283"/>
        <end position="314"/>
    </location>
</feature>
<evidence type="ECO:0000256" key="2">
    <source>
        <dbReference type="ARBA" id="ARBA00022598"/>
    </source>
</evidence>
<feature type="domain" description="AMP-binding enzyme C-terminal" evidence="7">
    <location>
        <begin position="944"/>
        <end position="1019"/>
    </location>
</feature>
<dbReference type="InterPro" id="IPR027417">
    <property type="entry name" value="P-loop_NTPase"/>
</dbReference>
<dbReference type="VEuPathDB" id="VectorBase:ACON2_035992"/>
<evidence type="ECO:0000256" key="4">
    <source>
        <dbReference type="ARBA" id="ARBA00023098"/>
    </source>
</evidence>
<dbReference type="Gene3D" id="3.40.50.12780">
    <property type="entry name" value="N-terminal domain of ligase-like"/>
    <property type="match status" value="1"/>
</dbReference>
<dbReference type="InterPro" id="IPR025110">
    <property type="entry name" value="AMP-bd_C"/>
</dbReference>
<dbReference type="CDD" id="cd12119">
    <property type="entry name" value="ttLC_FACS_AlkK_like"/>
    <property type="match status" value="1"/>
</dbReference>
<dbReference type="NCBIfam" id="NF005426">
    <property type="entry name" value="PRK07008.1"/>
    <property type="match status" value="1"/>
</dbReference>
<reference evidence="8" key="1">
    <citation type="submission" date="2022-08" db="UniProtKB">
        <authorList>
            <consortium name="EnsemblMetazoa"/>
        </authorList>
    </citation>
    <scope>IDENTIFICATION</scope>
</reference>
<dbReference type="InterPro" id="IPR042099">
    <property type="entry name" value="ANL_N_sf"/>
</dbReference>
<dbReference type="Gene3D" id="3.30.300.30">
    <property type="match status" value="1"/>
</dbReference>
<dbReference type="GO" id="GO:0006631">
    <property type="term" value="P:fatty acid metabolic process"/>
    <property type="evidence" value="ECO:0007669"/>
    <property type="project" value="UniProtKB-KW"/>
</dbReference>
<dbReference type="Pfam" id="PF13555">
    <property type="entry name" value="AAA_29"/>
    <property type="match status" value="1"/>
</dbReference>
<dbReference type="PANTHER" id="PTHR43859">
    <property type="entry name" value="ACYL-ACTIVATING ENZYME"/>
    <property type="match status" value="1"/>
</dbReference>
<proteinExistence type="inferred from homology"/>
<evidence type="ECO:0000259" key="7">
    <source>
        <dbReference type="Pfam" id="PF13193"/>
    </source>
</evidence>
<dbReference type="FunFam" id="3.30.300.30:FF:000008">
    <property type="entry name" value="2,3-dihydroxybenzoate-AMP ligase"/>
    <property type="match status" value="1"/>
</dbReference>
<dbReference type="InterPro" id="IPR020845">
    <property type="entry name" value="AMP-binding_CS"/>
</dbReference>
<dbReference type="Proteomes" id="UP000075882">
    <property type="component" value="Unassembled WGS sequence"/>
</dbReference>
<organism evidence="8">
    <name type="scientific">Anopheles coluzzii</name>
    <name type="common">African malaria mosquito</name>
    <dbReference type="NCBI Taxonomy" id="1518534"/>
    <lineage>
        <taxon>Eukaryota</taxon>
        <taxon>Metazoa</taxon>
        <taxon>Ecdysozoa</taxon>
        <taxon>Arthropoda</taxon>
        <taxon>Hexapoda</taxon>
        <taxon>Insecta</taxon>
        <taxon>Pterygota</taxon>
        <taxon>Neoptera</taxon>
        <taxon>Endopterygota</taxon>
        <taxon>Diptera</taxon>
        <taxon>Nematocera</taxon>
        <taxon>Culicoidea</taxon>
        <taxon>Culicidae</taxon>
        <taxon>Anophelinae</taxon>
        <taxon>Anopheles</taxon>
    </lineage>
</organism>
<dbReference type="SUPFAM" id="SSF52540">
    <property type="entry name" value="P-loop containing nucleoside triphosphate hydrolases"/>
    <property type="match status" value="1"/>
</dbReference>
<feature type="domain" description="AMP-dependent synthetase/ligase" evidence="6">
    <location>
        <begin position="513"/>
        <end position="895"/>
    </location>
</feature>
<dbReference type="AlphaFoldDB" id="A0A8W7P2A0"/>
<evidence type="ECO:0000259" key="6">
    <source>
        <dbReference type="Pfam" id="PF00501"/>
    </source>
</evidence>
<dbReference type="EnsemblMetazoa" id="ACOM024142-RA">
    <property type="protein sequence ID" value="ACOM024142-PA.1"/>
    <property type="gene ID" value="ACOM024142"/>
</dbReference>
<evidence type="ECO:0008006" key="9">
    <source>
        <dbReference type="Google" id="ProtNLM"/>
    </source>
</evidence>
<dbReference type="PANTHER" id="PTHR43859:SF4">
    <property type="entry name" value="BUTANOATE--COA LIGASE AAE1-RELATED"/>
    <property type="match status" value="1"/>
</dbReference>
<protein>
    <recommendedName>
        <fullName evidence="9">Long-chain fatty acid--CoA ligase</fullName>
    </recommendedName>
</protein>
<dbReference type="InterPro" id="IPR000873">
    <property type="entry name" value="AMP-dep_synth/lig_dom"/>
</dbReference>
<keyword evidence="5" id="KW-0175">Coiled coil</keyword>
<dbReference type="NCBIfam" id="NF004837">
    <property type="entry name" value="PRK06187.1"/>
    <property type="match status" value="1"/>
</dbReference>
<evidence type="ECO:0000256" key="5">
    <source>
        <dbReference type="SAM" id="Coils"/>
    </source>
</evidence>
<dbReference type="Pfam" id="PF00501">
    <property type="entry name" value="AMP-binding"/>
    <property type="match status" value="1"/>
</dbReference>
<feature type="coiled-coil region" evidence="5">
    <location>
        <begin position="184"/>
        <end position="218"/>
    </location>
</feature>
<evidence type="ECO:0000256" key="3">
    <source>
        <dbReference type="ARBA" id="ARBA00022832"/>
    </source>
</evidence>
<dbReference type="Gene3D" id="3.40.50.300">
    <property type="entry name" value="P-loop containing nucleotide triphosphate hydrolases"/>
    <property type="match status" value="1"/>
</dbReference>
<comment type="similarity">
    <text evidence="1">Belongs to the ATP-dependent AMP-binding enzyme family.</text>
</comment>